<evidence type="ECO:0000313" key="1">
    <source>
        <dbReference type="EMBL" id="WUQ82177.1"/>
    </source>
</evidence>
<organism evidence="1 2">
    <name type="scientific">Kitasatospora purpeofusca</name>
    <dbReference type="NCBI Taxonomy" id="67352"/>
    <lineage>
        <taxon>Bacteria</taxon>
        <taxon>Bacillati</taxon>
        <taxon>Actinomycetota</taxon>
        <taxon>Actinomycetes</taxon>
        <taxon>Kitasatosporales</taxon>
        <taxon>Streptomycetaceae</taxon>
        <taxon>Kitasatospora</taxon>
    </lineage>
</organism>
<evidence type="ECO:0000313" key="2">
    <source>
        <dbReference type="Proteomes" id="UP001432222"/>
    </source>
</evidence>
<reference evidence="1" key="1">
    <citation type="submission" date="2022-10" db="EMBL/GenBank/DDBJ databases">
        <title>The complete genomes of actinobacterial strains from the NBC collection.</title>
        <authorList>
            <person name="Joergensen T.S."/>
            <person name="Alvarez Arevalo M."/>
            <person name="Sterndorff E.B."/>
            <person name="Faurdal D."/>
            <person name="Vuksanovic O."/>
            <person name="Mourched A.-S."/>
            <person name="Charusanti P."/>
            <person name="Shaw S."/>
            <person name="Blin K."/>
            <person name="Weber T."/>
        </authorList>
    </citation>
    <scope>NUCLEOTIDE SEQUENCE</scope>
    <source>
        <strain evidence="1">NBC_00222</strain>
    </source>
</reference>
<name>A0ABZ1TTD5_9ACTN</name>
<accession>A0ABZ1TTD5</accession>
<sequence>MTTKWTGVSLENVRLDAAAIAGMGFRPDPSVALPERVEVYRILDGRGEPLPCTPAEHERWELAAVACLGRLSRALEDFYRAHGGTMIEIDLVTGRGSRYGIGRPRRWPGWERRAVERSARAQRVLALEVGRAVEEYGPVRAEVALRVAEARAARRAAMEAEQRATRHRRTVLDELALRRVWHHRSAGPGEPVLVRRVDLPGPSAEAVASGDSVTEDQEPVTARELADALNALAVRAESPVDIRWDERARAATEAECLAGEVRLTFLEWWHDLAGPSWRPGPDGPAPVFVPPGQRASAPRPSFGGTGMGGTGGFTGGHSYGGFGGY</sequence>
<gene>
    <name evidence="1" type="ORF">OHA16_03785</name>
</gene>
<dbReference type="RefSeq" id="WP_328953246.1">
    <property type="nucleotide sequence ID" value="NZ_CP108110.1"/>
</dbReference>
<dbReference type="EMBL" id="CP108110">
    <property type="protein sequence ID" value="WUQ82177.1"/>
    <property type="molecule type" value="Genomic_DNA"/>
</dbReference>
<dbReference type="Proteomes" id="UP001432222">
    <property type="component" value="Chromosome"/>
</dbReference>
<proteinExistence type="predicted"/>
<keyword evidence="2" id="KW-1185">Reference proteome</keyword>
<protein>
    <submittedName>
        <fullName evidence="1">Uncharacterized protein</fullName>
    </submittedName>
</protein>